<feature type="transmembrane region" description="Helical" evidence="5">
    <location>
        <begin position="254"/>
        <end position="276"/>
    </location>
</feature>
<dbReference type="EMBL" id="BARV01009399">
    <property type="protein sequence ID" value="GAI15712.1"/>
    <property type="molecule type" value="Genomic_DNA"/>
</dbReference>
<evidence type="ECO:0000256" key="5">
    <source>
        <dbReference type="SAM" id="Phobius"/>
    </source>
</evidence>
<dbReference type="AlphaFoldDB" id="X1L8R0"/>
<evidence type="ECO:0000259" key="6">
    <source>
        <dbReference type="Pfam" id="PF04932"/>
    </source>
</evidence>
<evidence type="ECO:0000256" key="1">
    <source>
        <dbReference type="ARBA" id="ARBA00004141"/>
    </source>
</evidence>
<comment type="subcellular location">
    <subcellularLocation>
        <location evidence="1">Membrane</location>
        <topology evidence="1">Multi-pass membrane protein</topology>
    </subcellularLocation>
</comment>
<reference evidence="7" key="1">
    <citation type="journal article" date="2014" name="Front. Microbiol.">
        <title>High frequency of phylogenetically diverse reductive dehalogenase-homologous genes in deep subseafloor sedimentary metagenomes.</title>
        <authorList>
            <person name="Kawai M."/>
            <person name="Futagami T."/>
            <person name="Toyoda A."/>
            <person name="Takaki Y."/>
            <person name="Nishi S."/>
            <person name="Hori S."/>
            <person name="Arai W."/>
            <person name="Tsubouchi T."/>
            <person name="Morono Y."/>
            <person name="Uchiyama I."/>
            <person name="Ito T."/>
            <person name="Fujiyama A."/>
            <person name="Inagaki F."/>
            <person name="Takami H."/>
        </authorList>
    </citation>
    <scope>NUCLEOTIDE SEQUENCE</scope>
    <source>
        <strain evidence="7">Expedition CK06-06</strain>
    </source>
</reference>
<sequence length="291" mass="32934">MQSTSTYFIIVNNIRDEKQINRIIGTVVLTGAALGIYGIFQYNGIDFSFWKGNVARLRVFGFFGNPGYFAGYLILPLSLTISLFFASKDRNRKILFLIGILAMGTTIIVTFTRGAYPSLGISLIFMFLLFLLSRGKSFIKENKKNFIIILTAIIIIAFLFIIPTPLSKPGTAISQIKGRVSISGLINVFSSGRRIAIWKFTGMMIKDHPILGSGIGTFKYNDLRYQAKFFEQGDNRSIYPYGLAEKAHNEYLQLWAELGTIGLAIFLWLIIAYFNYGIRYLKREKDEQKQG</sequence>
<organism evidence="7">
    <name type="scientific">marine sediment metagenome</name>
    <dbReference type="NCBI Taxonomy" id="412755"/>
    <lineage>
        <taxon>unclassified sequences</taxon>
        <taxon>metagenomes</taxon>
        <taxon>ecological metagenomes</taxon>
    </lineage>
</organism>
<dbReference type="Pfam" id="PF04932">
    <property type="entry name" value="Wzy_C"/>
    <property type="match status" value="1"/>
</dbReference>
<keyword evidence="4 5" id="KW-0472">Membrane</keyword>
<feature type="domain" description="O-antigen ligase-related" evidence="6">
    <location>
        <begin position="99"/>
        <end position="267"/>
    </location>
</feature>
<feature type="non-terminal residue" evidence="7">
    <location>
        <position position="291"/>
    </location>
</feature>
<dbReference type="PANTHER" id="PTHR37422">
    <property type="entry name" value="TEICHURONIC ACID BIOSYNTHESIS PROTEIN TUAE"/>
    <property type="match status" value="1"/>
</dbReference>
<keyword evidence="2 5" id="KW-0812">Transmembrane</keyword>
<evidence type="ECO:0000256" key="4">
    <source>
        <dbReference type="ARBA" id="ARBA00023136"/>
    </source>
</evidence>
<evidence type="ECO:0000256" key="2">
    <source>
        <dbReference type="ARBA" id="ARBA00022692"/>
    </source>
</evidence>
<gene>
    <name evidence="7" type="ORF">S06H3_18551</name>
</gene>
<evidence type="ECO:0000256" key="3">
    <source>
        <dbReference type="ARBA" id="ARBA00022989"/>
    </source>
</evidence>
<feature type="transmembrane region" description="Helical" evidence="5">
    <location>
        <begin position="94"/>
        <end position="111"/>
    </location>
</feature>
<dbReference type="PANTHER" id="PTHR37422:SF13">
    <property type="entry name" value="LIPOPOLYSACCHARIDE BIOSYNTHESIS PROTEIN PA4999-RELATED"/>
    <property type="match status" value="1"/>
</dbReference>
<comment type="caution">
    <text evidence="7">The sequence shown here is derived from an EMBL/GenBank/DDBJ whole genome shotgun (WGS) entry which is preliminary data.</text>
</comment>
<evidence type="ECO:0000313" key="7">
    <source>
        <dbReference type="EMBL" id="GAI15712.1"/>
    </source>
</evidence>
<feature type="transmembrane region" description="Helical" evidence="5">
    <location>
        <begin position="67"/>
        <end position="87"/>
    </location>
</feature>
<keyword evidence="3 5" id="KW-1133">Transmembrane helix</keyword>
<feature type="transmembrane region" description="Helical" evidence="5">
    <location>
        <begin position="20"/>
        <end position="40"/>
    </location>
</feature>
<dbReference type="InterPro" id="IPR007016">
    <property type="entry name" value="O-antigen_ligase-rel_domated"/>
</dbReference>
<protein>
    <recommendedName>
        <fullName evidence="6">O-antigen ligase-related domain-containing protein</fullName>
    </recommendedName>
</protein>
<proteinExistence type="predicted"/>
<accession>X1L8R0</accession>
<feature type="transmembrane region" description="Helical" evidence="5">
    <location>
        <begin position="117"/>
        <end position="133"/>
    </location>
</feature>
<name>X1L8R0_9ZZZZ</name>
<dbReference type="InterPro" id="IPR051533">
    <property type="entry name" value="WaaL-like"/>
</dbReference>
<dbReference type="GO" id="GO:0016020">
    <property type="term" value="C:membrane"/>
    <property type="evidence" value="ECO:0007669"/>
    <property type="project" value="UniProtKB-SubCell"/>
</dbReference>
<feature type="transmembrane region" description="Helical" evidence="5">
    <location>
        <begin position="145"/>
        <end position="162"/>
    </location>
</feature>